<dbReference type="EMBL" id="JAMRXG010000021">
    <property type="protein sequence ID" value="MCM6778373.1"/>
    <property type="molecule type" value="Genomic_DNA"/>
</dbReference>
<proteinExistence type="predicted"/>
<dbReference type="Pfam" id="PF20064">
    <property type="entry name" value="DUF6463"/>
    <property type="match status" value="1"/>
</dbReference>
<dbReference type="InterPro" id="IPR045590">
    <property type="entry name" value="DUF6463"/>
</dbReference>
<comment type="caution">
    <text evidence="2">The sequence shown here is derived from an EMBL/GenBank/DDBJ whole genome shotgun (WGS) entry which is preliminary data.</text>
</comment>
<feature type="transmembrane region" description="Helical" evidence="1">
    <location>
        <begin position="52"/>
        <end position="74"/>
    </location>
</feature>
<keyword evidence="1" id="KW-0472">Membrane</keyword>
<evidence type="ECO:0000256" key="1">
    <source>
        <dbReference type="SAM" id="Phobius"/>
    </source>
</evidence>
<evidence type="ECO:0000313" key="2">
    <source>
        <dbReference type="EMBL" id="MCM6778373.1"/>
    </source>
</evidence>
<accession>A0A9X2J0B1</accession>
<reference evidence="2" key="1">
    <citation type="submission" date="2022-06" db="EMBL/GenBank/DDBJ databases">
        <title>Novel species in genus nocardia.</title>
        <authorList>
            <person name="Li F."/>
        </authorList>
    </citation>
    <scope>NUCLEOTIDE SEQUENCE</scope>
    <source>
        <strain evidence="2">CDC141</strain>
    </source>
</reference>
<feature type="transmembrane region" description="Helical" evidence="1">
    <location>
        <begin position="86"/>
        <end position="119"/>
    </location>
</feature>
<dbReference type="AlphaFoldDB" id="A0A9X2J0B1"/>
<keyword evidence="1" id="KW-0812">Transmembrane</keyword>
<protein>
    <submittedName>
        <fullName evidence="2">DUF6463 family protein</fullName>
    </submittedName>
</protein>
<keyword evidence="1" id="KW-1133">Transmembrane helix</keyword>
<sequence>MIKWAGWIITLCGVMHTVGALTVEGAARHAGAWFSGELWNDDLAAMSPANSAYWLSMASFGVPLTVLGVTVLWLDRRGITPPSFIAWTLLAWTVIDAIVLAFTPWPVFLLATVLLLIGARRADSAPRSGAAQTAS</sequence>
<evidence type="ECO:0000313" key="3">
    <source>
        <dbReference type="Proteomes" id="UP001139157"/>
    </source>
</evidence>
<dbReference type="RefSeq" id="WP_251917879.1">
    <property type="nucleotide sequence ID" value="NZ_JAMRXG010000021.1"/>
</dbReference>
<organism evidence="2 3">
    <name type="scientific">Nocardia pulmonis</name>
    <dbReference type="NCBI Taxonomy" id="2951408"/>
    <lineage>
        <taxon>Bacteria</taxon>
        <taxon>Bacillati</taxon>
        <taxon>Actinomycetota</taxon>
        <taxon>Actinomycetes</taxon>
        <taxon>Mycobacteriales</taxon>
        <taxon>Nocardiaceae</taxon>
        <taxon>Nocardia</taxon>
    </lineage>
</organism>
<dbReference type="Proteomes" id="UP001139157">
    <property type="component" value="Unassembled WGS sequence"/>
</dbReference>
<gene>
    <name evidence="2" type="ORF">NDR86_33280</name>
</gene>
<keyword evidence="3" id="KW-1185">Reference proteome</keyword>
<name>A0A9X2J0B1_9NOCA</name>